<comment type="subcellular location">
    <subcellularLocation>
        <location evidence="6">Cytoplasm</location>
    </subcellularLocation>
</comment>
<gene>
    <name evidence="6" type="primary">rsmI</name>
    <name evidence="8" type="ordered locus">IALB_1475</name>
</gene>
<dbReference type="InterPro" id="IPR035996">
    <property type="entry name" value="4pyrrol_Methylase_sf"/>
</dbReference>
<evidence type="ECO:0000256" key="6">
    <source>
        <dbReference type="HAMAP-Rule" id="MF_01877"/>
    </source>
</evidence>
<keyword evidence="9" id="KW-1185">Reference proteome</keyword>
<dbReference type="NCBIfam" id="TIGR00096">
    <property type="entry name" value="16S rRNA (cytidine(1402)-2'-O)-methyltransferase"/>
    <property type="match status" value="1"/>
</dbReference>
<dbReference type="GO" id="GO:0005737">
    <property type="term" value="C:cytoplasm"/>
    <property type="evidence" value="ECO:0007669"/>
    <property type="project" value="UniProtKB-SubCell"/>
</dbReference>
<evidence type="ECO:0000256" key="4">
    <source>
        <dbReference type="ARBA" id="ARBA00022679"/>
    </source>
</evidence>
<dbReference type="eggNOG" id="COG0313">
    <property type="taxonomic scope" value="Bacteria"/>
</dbReference>
<evidence type="ECO:0000313" key="8">
    <source>
        <dbReference type="EMBL" id="AFH49184.1"/>
    </source>
</evidence>
<dbReference type="InterPro" id="IPR018063">
    <property type="entry name" value="SAM_MeTrfase_RsmI_CS"/>
</dbReference>
<dbReference type="HOGENOM" id="CLU_044779_4_0_10"/>
<evidence type="ECO:0000313" key="9">
    <source>
        <dbReference type="Proteomes" id="UP000007394"/>
    </source>
</evidence>
<dbReference type="FunFam" id="3.40.1010.10:FF:000007">
    <property type="entry name" value="Ribosomal RNA small subunit methyltransferase I"/>
    <property type="match status" value="1"/>
</dbReference>
<feature type="domain" description="Tetrapyrrole methylase" evidence="7">
    <location>
        <begin position="2"/>
        <end position="196"/>
    </location>
</feature>
<dbReference type="PATRIC" id="fig|945713.3.peg.1475"/>
<proteinExistence type="inferred from homology"/>
<dbReference type="OrthoDB" id="9809084at2"/>
<sequence length="224" mass="25224">MKLFVVSTPIGNMKDITLRALDTLNVVDFIICEDTRVTGNLLRHYEISSELISLNAFNESQKLYHIIDKILSGKSAALVSDSGTPTISDPGNRLISEAIKNKIEVVAVPGASAVIAALSISGLPTDSFVFEGFIPQKKGRQKKLKQLAEEERTIALYESVYRIEKLIDELIEYMPERFIVVCRELTKKFEECWRGFPSEIKLFLSDKTIKGEFVIVIAPKNWKQ</sequence>
<reference evidence="8 9" key="1">
    <citation type="journal article" date="2012" name="Front. Microbiol.">
        <title>Complete genome of Ignavibacterium album, a metabolically versatile, flagellated, facultative anaerobe from the phylum Chlorobi.</title>
        <authorList>
            <person name="Liu Z."/>
            <person name="Frigaard N.-U."/>
            <person name="Vogl K."/>
            <person name="Iino T."/>
            <person name="Ohkuma M."/>
            <person name="Overmann J."/>
            <person name="Bryant D.A."/>
        </authorList>
    </citation>
    <scope>NUCLEOTIDE SEQUENCE [LARGE SCALE GENOMIC DNA]</scope>
    <source>
        <strain evidence="9">DSM 19864 / JCM 16511 / NBRC 101810 / Mat9-16</strain>
    </source>
</reference>
<dbReference type="EC" id="2.1.1.198" evidence="6"/>
<protein>
    <recommendedName>
        <fullName evidence="6">Ribosomal RNA small subunit methyltransferase I</fullName>
        <ecNumber evidence="6">2.1.1.198</ecNumber>
    </recommendedName>
    <alternativeName>
        <fullName evidence="6">16S rRNA 2'-O-ribose C1402 methyltransferase</fullName>
    </alternativeName>
    <alternativeName>
        <fullName evidence="6">rRNA (cytidine-2'-O-)-methyltransferase RsmI</fullName>
    </alternativeName>
</protein>
<dbReference type="KEGG" id="ial:IALB_1475"/>
<dbReference type="HAMAP" id="MF_01877">
    <property type="entry name" value="16SrRNA_methyltr_I"/>
    <property type="match status" value="1"/>
</dbReference>
<comment type="function">
    <text evidence="6">Catalyzes the 2'-O-methylation of the ribose of cytidine 1402 (C1402) in 16S rRNA.</text>
</comment>
<evidence type="ECO:0000259" key="7">
    <source>
        <dbReference type="Pfam" id="PF00590"/>
    </source>
</evidence>
<keyword evidence="5 6" id="KW-0949">S-adenosyl-L-methionine</keyword>
<dbReference type="Gene3D" id="3.40.1010.10">
    <property type="entry name" value="Cobalt-precorrin-4 Transmethylase, Domain 1"/>
    <property type="match status" value="1"/>
</dbReference>
<dbReference type="PIRSF" id="PIRSF005917">
    <property type="entry name" value="MTase_YraL"/>
    <property type="match status" value="1"/>
</dbReference>
<dbReference type="InterPro" id="IPR000878">
    <property type="entry name" value="4pyrrol_Mease"/>
</dbReference>
<dbReference type="PROSITE" id="PS01296">
    <property type="entry name" value="RSMI"/>
    <property type="match status" value="1"/>
</dbReference>
<evidence type="ECO:0000256" key="1">
    <source>
        <dbReference type="ARBA" id="ARBA00022490"/>
    </source>
</evidence>
<dbReference type="Proteomes" id="UP000007394">
    <property type="component" value="Chromosome"/>
</dbReference>
<organism evidence="8 9">
    <name type="scientific">Ignavibacterium album (strain DSM 19864 / JCM 16511 / NBRC 101810 / Mat9-16)</name>
    <dbReference type="NCBI Taxonomy" id="945713"/>
    <lineage>
        <taxon>Bacteria</taxon>
        <taxon>Pseudomonadati</taxon>
        <taxon>Ignavibacteriota</taxon>
        <taxon>Ignavibacteria</taxon>
        <taxon>Ignavibacteriales</taxon>
        <taxon>Ignavibacteriaceae</taxon>
        <taxon>Ignavibacterium</taxon>
    </lineage>
</organism>
<dbReference type="AlphaFoldDB" id="I0AJM7"/>
<keyword evidence="4 6" id="KW-0808">Transferase</keyword>
<dbReference type="STRING" id="945713.IALB_1475"/>
<evidence type="ECO:0000256" key="3">
    <source>
        <dbReference type="ARBA" id="ARBA00022603"/>
    </source>
</evidence>
<comment type="similarity">
    <text evidence="6">Belongs to the methyltransferase superfamily. RsmI family.</text>
</comment>
<dbReference type="CDD" id="cd11648">
    <property type="entry name" value="RsmI"/>
    <property type="match status" value="1"/>
</dbReference>
<dbReference type="Gene3D" id="3.30.950.10">
    <property type="entry name" value="Methyltransferase, Cobalt-precorrin-4 Transmethylase, Domain 2"/>
    <property type="match status" value="1"/>
</dbReference>
<dbReference type="InterPro" id="IPR008189">
    <property type="entry name" value="rRNA_ssu_MeTfrase_I"/>
</dbReference>
<dbReference type="GO" id="GO:0070677">
    <property type="term" value="F:rRNA (cytosine-2'-O-)-methyltransferase activity"/>
    <property type="evidence" value="ECO:0007669"/>
    <property type="project" value="UniProtKB-UniRule"/>
</dbReference>
<accession>I0AJM7</accession>
<dbReference type="PANTHER" id="PTHR46111">
    <property type="entry name" value="RIBOSOMAL RNA SMALL SUBUNIT METHYLTRANSFERASE I"/>
    <property type="match status" value="1"/>
</dbReference>
<evidence type="ECO:0000256" key="5">
    <source>
        <dbReference type="ARBA" id="ARBA00022691"/>
    </source>
</evidence>
<dbReference type="SUPFAM" id="SSF53790">
    <property type="entry name" value="Tetrapyrrole methylase"/>
    <property type="match status" value="1"/>
</dbReference>
<keyword evidence="2 6" id="KW-0698">rRNA processing</keyword>
<dbReference type="InterPro" id="IPR014776">
    <property type="entry name" value="4pyrrole_Mease_sub2"/>
</dbReference>
<dbReference type="RefSeq" id="WP_014560337.1">
    <property type="nucleotide sequence ID" value="NC_017464.1"/>
</dbReference>
<keyword evidence="1 6" id="KW-0963">Cytoplasm</keyword>
<dbReference type="FunFam" id="3.30.950.10:FF:000002">
    <property type="entry name" value="Ribosomal RNA small subunit methyltransferase I"/>
    <property type="match status" value="1"/>
</dbReference>
<dbReference type="EMBL" id="CP003418">
    <property type="protein sequence ID" value="AFH49184.1"/>
    <property type="molecule type" value="Genomic_DNA"/>
</dbReference>
<dbReference type="InterPro" id="IPR014777">
    <property type="entry name" value="4pyrrole_Mease_sub1"/>
</dbReference>
<dbReference type="PANTHER" id="PTHR46111:SF1">
    <property type="entry name" value="RIBOSOMAL RNA SMALL SUBUNIT METHYLTRANSFERASE I"/>
    <property type="match status" value="1"/>
</dbReference>
<evidence type="ECO:0000256" key="2">
    <source>
        <dbReference type="ARBA" id="ARBA00022552"/>
    </source>
</evidence>
<keyword evidence="3 6" id="KW-0489">Methyltransferase</keyword>
<comment type="catalytic activity">
    <reaction evidence="6">
        <text>cytidine(1402) in 16S rRNA + S-adenosyl-L-methionine = 2'-O-methylcytidine(1402) in 16S rRNA + S-adenosyl-L-homocysteine + H(+)</text>
        <dbReference type="Rhea" id="RHEA:42924"/>
        <dbReference type="Rhea" id="RHEA-COMP:10285"/>
        <dbReference type="Rhea" id="RHEA-COMP:10286"/>
        <dbReference type="ChEBI" id="CHEBI:15378"/>
        <dbReference type="ChEBI" id="CHEBI:57856"/>
        <dbReference type="ChEBI" id="CHEBI:59789"/>
        <dbReference type="ChEBI" id="CHEBI:74495"/>
        <dbReference type="ChEBI" id="CHEBI:82748"/>
        <dbReference type="EC" id="2.1.1.198"/>
    </reaction>
</comment>
<name>I0AJM7_IGNAJ</name>
<dbReference type="Pfam" id="PF00590">
    <property type="entry name" value="TP_methylase"/>
    <property type="match status" value="1"/>
</dbReference>